<dbReference type="InterPro" id="IPR013342">
    <property type="entry name" value="Mandelate_racemase_C"/>
</dbReference>
<dbReference type="InterPro" id="IPR034593">
    <property type="entry name" value="DgoD-like"/>
</dbReference>
<evidence type="ECO:0000256" key="8">
    <source>
        <dbReference type="ARBA" id="ARBA00023239"/>
    </source>
</evidence>
<dbReference type="SFLD" id="SFLDS00001">
    <property type="entry name" value="Enolase"/>
    <property type="match status" value="1"/>
</dbReference>
<reference evidence="13 14" key="1">
    <citation type="submission" date="2011-08" db="EMBL/GenBank/DDBJ databases">
        <title>The Genome Sequence of Clostridium orbiscindens 1_3_50AFAA.</title>
        <authorList>
            <consortium name="The Broad Institute Genome Sequencing Platform"/>
            <person name="Earl A."/>
            <person name="Ward D."/>
            <person name="Feldgarden M."/>
            <person name="Gevers D."/>
            <person name="Daigneault M."/>
            <person name="Strauss J."/>
            <person name="Allen-Vercoe E."/>
            <person name="Young S.K."/>
            <person name="Zeng Q."/>
            <person name="Gargeya S."/>
            <person name="Fitzgerald M."/>
            <person name="Haas B."/>
            <person name="Abouelleil A."/>
            <person name="Alvarado L."/>
            <person name="Arachchi H.M."/>
            <person name="Berlin A."/>
            <person name="Brown A."/>
            <person name="Chapman S.B."/>
            <person name="Chen Z."/>
            <person name="Dunbar C."/>
            <person name="Freedman E."/>
            <person name="Gearin G."/>
            <person name="Gellesch M."/>
            <person name="Goldberg J."/>
            <person name="Griggs A."/>
            <person name="Gujja S."/>
            <person name="Heiman D."/>
            <person name="Howarth C."/>
            <person name="Larson L."/>
            <person name="Lui A."/>
            <person name="MacDonald P.J.P."/>
            <person name="Montmayeur A."/>
            <person name="Murphy C."/>
            <person name="Neiman D."/>
            <person name="Pearson M."/>
            <person name="Priest M."/>
            <person name="Roberts A."/>
            <person name="Saif S."/>
            <person name="Shea T."/>
            <person name="Shenoy N."/>
            <person name="Sisk P."/>
            <person name="Stolte C."/>
            <person name="Sykes S."/>
            <person name="Wortman J."/>
            <person name="Nusbaum C."/>
            <person name="Birren B."/>
        </authorList>
    </citation>
    <scope>NUCLEOTIDE SEQUENCE [LARGE SCALE GENOMIC DNA]</scope>
    <source>
        <strain evidence="13 14">1_3_50AFAA</strain>
    </source>
</reference>
<feature type="binding site" evidence="10">
    <location>
        <position position="287"/>
    </location>
    <ligand>
        <name>substrate</name>
    </ligand>
</feature>
<dbReference type="EMBL" id="ADLO01000024">
    <property type="protein sequence ID" value="KGF56914.1"/>
    <property type="molecule type" value="Genomic_DNA"/>
</dbReference>
<evidence type="ECO:0000256" key="2">
    <source>
        <dbReference type="ARBA" id="ARBA00001946"/>
    </source>
</evidence>
<protein>
    <recommendedName>
        <fullName evidence="5">glucarate dehydratase</fullName>
        <ecNumber evidence="5">4.2.1.40</ecNumber>
    </recommendedName>
</protein>
<feature type="binding site" evidence="10">
    <location>
        <position position="366"/>
    </location>
    <ligand>
        <name>substrate</name>
    </ligand>
</feature>
<feature type="binding site" evidence="10">
    <location>
        <position position="148"/>
    </location>
    <ligand>
        <name>substrate</name>
    </ligand>
</feature>
<evidence type="ECO:0000313" key="14">
    <source>
        <dbReference type="Proteomes" id="UP000029585"/>
    </source>
</evidence>
<comment type="catalytic activity">
    <reaction evidence="1">
        <text>D-glucarate = 5-dehydro-4-deoxy-D-glucarate + H2O</text>
        <dbReference type="Rhea" id="RHEA:14573"/>
        <dbReference type="ChEBI" id="CHEBI:15377"/>
        <dbReference type="ChEBI" id="CHEBI:30612"/>
        <dbReference type="ChEBI" id="CHEBI:42819"/>
        <dbReference type="EC" id="4.2.1.40"/>
    </reaction>
</comment>
<evidence type="ECO:0000256" key="1">
    <source>
        <dbReference type="ARBA" id="ARBA00001426"/>
    </source>
</evidence>
<dbReference type="SUPFAM" id="SSF54826">
    <property type="entry name" value="Enolase N-terminal domain-like"/>
    <property type="match status" value="1"/>
</dbReference>
<feature type="binding site" evidence="10">
    <location>
        <position position="101"/>
    </location>
    <ligand>
        <name>substrate</name>
    </ligand>
</feature>
<dbReference type="SFLD" id="SFLDG00055">
    <property type="entry name" value="glucarate_dehydratase"/>
    <property type="match status" value="1"/>
</dbReference>
<evidence type="ECO:0000256" key="10">
    <source>
        <dbReference type="PIRSR" id="PIRSR634598-2"/>
    </source>
</evidence>
<gene>
    <name evidence="13" type="ORF">HMPREF9460_00633</name>
</gene>
<evidence type="ECO:0000256" key="5">
    <source>
        <dbReference type="ARBA" id="ARBA00011973"/>
    </source>
</evidence>
<evidence type="ECO:0000256" key="4">
    <source>
        <dbReference type="ARBA" id="ARBA00009938"/>
    </source>
</evidence>
<dbReference type="AlphaFoldDB" id="A0A096DHC0"/>
<dbReference type="SMART" id="SM00922">
    <property type="entry name" value="MR_MLE"/>
    <property type="match status" value="1"/>
</dbReference>
<dbReference type="PANTHER" id="PTHR48080:SF4">
    <property type="entry name" value="GLUCARATE DEHYDRATASE"/>
    <property type="match status" value="1"/>
</dbReference>
<dbReference type="InterPro" id="IPR029017">
    <property type="entry name" value="Enolase-like_N"/>
</dbReference>
<evidence type="ECO:0000256" key="6">
    <source>
        <dbReference type="ARBA" id="ARBA00022723"/>
    </source>
</evidence>
<dbReference type="Proteomes" id="UP000029585">
    <property type="component" value="Unassembled WGS sequence"/>
</dbReference>
<dbReference type="eggNOG" id="COG4948">
    <property type="taxonomic scope" value="Bacteria"/>
</dbReference>
<evidence type="ECO:0000313" key="13">
    <source>
        <dbReference type="EMBL" id="KGF56914.1"/>
    </source>
</evidence>
<proteinExistence type="inferred from homology"/>
<keyword evidence="8" id="KW-0456">Lyase</keyword>
<accession>A0A096DHC0</accession>
<feature type="active site" description="Proton acceptor" evidence="9">
    <location>
        <position position="205"/>
    </location>
</feature>
<keyword evidence="6 11" id="KW-0479">Metal-binding</keyword>
<dbReference type="EC" id="4.2.1.40" evidence="5"/>
<evidence type="ECO:0000256" key="7">
    <source>
        <dbReference type="ARBA" id="ARBA00022842"/>
    </source>
</evidence>
<feature type="binding site" evidence="10">
    <location>
        <position position="203"/>
    </location>
    <ligand>
        <name>substrate</name>
    </ligand>
</feature>
<feature type="binding site" evidence="11">
    <location>
        <position position="287"/>
    </location>
    <ligand>
        <name>Mg(2+)</name>
        <dbReference type="ChEBI" id="CHEBI:18420"/>
    </ligand>
</feature>
<dbReference type="InterPro" id="IPR034598">
    <property type="entry name" value="GlucD-like"/>
</dbReference>
<keyword evidence="7 11" id="KW-0460">Magnesium</keyword>
<dbReference type="InterPro" id="IPR036849">
    <property type="entry name" value="Enolase-like_C_sf"/>
</dbReference>
<dbReference type="PANTHER" id="PTHR48080">
    <property type="entry name" value="D-GALACTONATE DEHYDRATASE-RELATED"/>
    <property type="match status" value="1"/>
</dbReference>
<feature type="binding site" evidence="10">
    <location>
        <position position="420"/>
    </location>
    <ligand>
        <name>substrate</name>
    </ligand>
</feature>
<evidence type="ECO:0000256" key="9">
    <source>
        <dbReference type="PIRSR" id="PIRSR634598-1"/>
    </source>
</evidence>
<feature type="binding site" evidence="11">
    <location>
        <position position="233"/>
    </location>
    <ligand>
        <name>Mg(2+)</name>
        <dbReference type="ChEBI" id="CHEBI:18420"/>
    </ligand>
</feature>
<organism evidence="13 14">
    <name type="scientific">Flavonifractor plautii 1_3_50AFAA</name>
    <dbReference type="NCBI Taxonomy" id="742738"/>
    <lineage>
        <taxon>Bacteria</taxon>
        <taxon>Bacillati</taxon>
        <taxon>Bacillota</taxon>
        <taxon>Clostridia</taxon>
        <taxon>Eubacteriales</taxon>
        <taxon>Oscillospiraceae</taxon>
        <taxon>Flavonifractor</taxon>
    </lineage>
</organism>
<dbReference type="GO" id="GO:0046872">
    <property type="term" value="F:metal ion binding"/>
    <property type="evidence" value="ECO:0007669"/>
    <property type="project" value="UniProtKB-KW"/>
</dbReference>
<dbReference type="Gene3D" id="3.20.20.120">
    <property type="entry name" value="Enolase-like C-terminal domain"/>
    <property type="match status" value="1"/>
</dbReference>
<comment type="cofactor">
    <cofactor evidence="2 11">
        <name>Mg(2+)</name>
        <dbReference type="ChEBI" id="CHEBI:18420"/>
    </cofactor>
</comment>
<dbReference type="CDD" id="cd03323">
    <property type="entry name" value="D-glucarate_dehydratase"/>
    <property type="match status" value="1"/>
</dbReference>
<dbReference type="SFLD" id="SFLDF00005">
    <property type="entry name" value="glucarate_dehydratase"/>
    <property type="match status" value="1"/>
</dbReference>
<feature type="binding site" evidence="10">
    <location>
        <begin position="337"/>
        <end position="339"/>
    </location>
    <ligand>
        <name>substrate</name>
    </ligand>
</feature>
<feature type="binding site" evidence="11">
    <location>
        <position position="264"/>
    </location>
    <ligand>
        <name>Mg(2+)</name>
        <dbReference type="ChEBI" id="CHEBI:18420"/>
    </ligand>
</feature>
<comment type="caution">
    <text evidence="13">The sequence shown here is derived from an EMBL/GenBank/DDBJ whole genome shotgun (WGS) entry which is preliminary data.</text>
</comment>
<comment type="pathway">
    <text evidence="3">Carbohydrate acid metabolism; D-glucarate degradation; 2,5-dioxopentanoate from D-glucarate: step 1/2.</text>
</comment>
<feature type="active site" description="Proton acceptor" evidence="9">
    <location>
        <position position="337"/>
    </location>
</feature>
<sequence length="444" mass="49663">MANTPKVAAMEVYPVAGKDCMELNLSGAHAPYFTRNIVVLTDDRGNTGIGEVPGGQKITRALENVKHLVEGTSVADYKMTLRRLNEWLTANIKDDVRGQQTFDLRTGVHVVTAVETPLLDLLGQYLEVPMAALLGDGIQRDRVRFLSYLFYVGDRKKTDLPYHSEPDSDCAWYRLRHEEALTPDAIVALARATYEKYGFEDFKLKGGVLEGREELKAVQALKEAFPKARITLDPNGGWLLKDALALAPELKKVLAYCEDPCGAEGRFSGREIMAEFRQESGMPTATNMIDTDWREMRHCIALRSVDIPLADPHFWTMAGSVRVGQMCNDFGLMWGCHSNNHFDISLAMMTQCAAAVPGKLNGIDTHWIWQEGLERLTRAPLQIVDGCINLPERPGLGVELDREQLQKAHQLYLDNCLGGRDDAVGMQYLIPGWTFNPKRPCLVR</sequence>
<dbReference type="GO" id="GO:0008872">
    <property type="term" value="F:glucarate dehydratase activity"/>
    <property type="evidence" value="ECO:0007669"/>
    <property type="project" value="UniProtKB-EC"/>
</dbReference>
<evidence type="ECO:0000259" key="12">
    <source>
        <dbReference type="SMART" id="SM00922"/>
    </source>
</evidence>
<feature type="binding site" evidence="10">
    <location>
        <begin position="233"/>
        <end position="235"/>
    </location>
    <ligand>
        <name>substrate</name>
    </ligand>
</feature>
<evidence type="ECO:0000256" key="3">
    <source>
        <dbReference type="ARBA" id="ARBA00005183"/>
    </source>
</evidence>
<comment type="similarity">
    <text evidence="4">Belongs to the mandelate racemase/muconate lactonizing enzyme family. GlucD subfamily.</text>
</comment>
<dbReference type="Gene3D" id="3.30.390.10">
    <property type="entry name" value="Enolase-like, N-terminal domain"/>
    <property type="match status" value="1"/>
</dbReference>
<feature type="binding site" evidence="10">
    <location>
        <position position="29"/>
    </location>
    <ligand>
        <name>substrate</name>
    </ligand>
</feature>
<evidence type="ECO:0000256" key="11">
    <source>
        <dbReference type="PIRSR" id="PIRSR634598-3"/>
    </source>
</evidence>
<dbReference type="RefSeq" id="WP_044938882.1">
    <property type="nucleotide sequence ID" value="NZ_KN174161.1"/>
</dbReference>
<dbReference type="SUPFAM" id="SSF51604">
    <property type="entry name" value="Enolase C-terminal domain-like"/>
    <property type="match status" value="1"/>
</dbReference>
<dbReference type="HOGENOM" id="CLU_030273_9_0_9"/>
<dbReference type="InterPro" id="IPR029065">
    <property type="entry name" value="Enolase_C-like"/>
</dbReference>
<feature type="domain" description="Mandelate racemase/muconate lactonizing enzyme C-terminal" evidence="12">
    <location>
        <begin position="183"/>
        <end position="283"/>
    </location>
</feature>
<keyword evidence="14" id="KW-1185">Reference proteome</keyword>
<name>A0A096DHC0_FLAPL</name>
<dbReference type="PATRIC" id="fig|742738.3.peg.659"/>
<dbReference type="Pfam" id="PF13378">
    <property type="entry name" value="MR_MLE_C"/>
    <property type="match status" value="1"/>
</dbReference>